<dbReference type="EMBL" id="UXUI01009966">
    <property type="protein sequence ID" value="VDD94575.1"/>
    <property type="molecule type" value="Genomic_DNA"/>
</dbReference>
<evidence type="ECO:0000313" key="3">
    <source>
        <dbReference type="WBParaSite" id="EVEC_0000996201-mRNA-1"/>
    </source>
</evidence>
<keyword evidence="2" id="KW-1185">Reference proteome</keyword>
<proteinExistence type="predicted"/>
<gene>
    <name evidence="1" type="ORF">EVEC_LOCUS9326</name>
</gene>
<evidence type="ECO:0000313" key="1">
    <source>
        <dbReference type="EMBL" id="VDD94575.1"/>
    </source>
</evidence>
<dbReference type="Proteomes" id="UP000274131">
    <property type="component" value="Unassembled WGS sequence"/>
</dbReference>
<sequence>MVDGGNQAGHCLLYSPTSAPFVFRKVRCLSGQQCYKSTTTVCDTVNTAKRILDTGDVEYFLDDTGGKHQTAASDAFSHSVAFLSAIIVV</sequence>
<reference evidence="1 2" key="2">
    <citation type="submission" date="2018-10" db="EMBL/GenBank/DDBJ databases">
        <authorList>
            <consortium name="Pathogen Informatics"/>
        </authorList>
    </citation>
    <scope>NUCLEOTIDE SEQUENCE [LARGE SCALE GENOMIC DNA]</scope>
</reference>
<accession>A0A0N4VGN0</accession>
<protein>
    <submittedName>
        <fullName evidence="3">Sushi domain-containing protein</fullName>
    </submittedName>
</protein>
<dbReference type="AlphaFoldDB" id="A0A0N4VGN0"/>
<organism evidence="3">
    <name type="scientific">Enterobius vermicularis</name>
    <name type="common">Human pinworm</name>
    <dbReference type="NCBI Taxonomy" id="51028"/>
    <lineage>
        <taxon>Eukaryota</taxon>
        <taxon>Metazoa</taxon>
        <taxon>Ecdysozoa</taxon>
        <taxon>Nematoda</taxon>
        <taxon>Chromadorea</taxon>
        <taxon>Rhabditida</taxon>
        <taxon>Spirurina</taxon>
        <taxon>Oxyuridomorpha</taxon>
        <taxon>Oxyuroidea</taxon>
        <taxon>Oxyuridae</taxon>
        <taxon>Enterobius</taxon>
    </lineage>
</organism>
<name>A0A0N4VGN0_ENTVE</name>
<evidence type="ECO:0000313" key="2">
    <source>
        <dbReference type="Proteomes" id="UP000274131"/>
    </source>
</evidence>
<dbReference type="WBParaSite" id="EVEC_0000996201-mRNA-1">
    <property type="protein sequence ID" value="EVEC_0000996201-mRNA-1"/>
    <property type="gene ID" value="EVEC_0000996201"/>
</dbReference>
<reference evidence="3" key="1">
    <citation type="submission" date="2017-02" db="UniProtKB">
        <authorList>
            <consortium name="WormBaseParasite"/>
        </authorList>
    </citation>
    <scope>IDENTIFICATION</scope>
</reference>